<feature type="chain" id="PRO_5018139077" description="SnoaL-like domain-containing protein" evidence="1">
    <location>
        <begin position="23"/>
        <end position="184"/>
    </location>
</feature>
<evidence type="ECO:0000313" key="3">
    <source>
        <dbReference type="EMBL" id="AYM75126.1"/>
    </source>
</evidence>
<feature type="domain" description="SnoaL-like" evidence="2">
    <location>
        <begin position="48"/>
        <end position="176"/>
    </location>
</feature>
<sequence>MHKLASAILFGCSLFSAGMALAQTAPAAPPAPPHVGRHAATHEDLRAIEQVVADFQAALIAKDVRLLSSLMLHTNILFASPADDAFIKNMRDTTDVHFDGVGAGGYAAFANFIKREPQRTEEKFYNVKITQDRHVAWVNFDYEFLVGGKLSNYGAEAWQMVKRDGDWKILSVVWSMHPAAEAGK</sequence>
<protein>
    <recommendedName>
        <fullName evidence="2">SnoaL-like domain-containing protein</fullName>
    </recommendedName>
</protein>
<keyword evidence="4" id="KW-1185">Reference proteome</keyword>
<accession>A0A3G2E6P6</accession>
<dbReference type="Gene3D" id="3.10.450.50">
    <property type="match status" value="1"/>
</dbReference>
<dbReference type="InterPro" id="IPR032710">
    <property type="entry name" value="NTF2-like_dom_sf"/>
</dbReference>
<dbReference type="SUPFAM" id="SSF54427">
    <property type="entry name" value="NTF2-like"/>
    <property type="match status" value="1"/>
</dbReference>
<proteinExistence type="predicted"/>
<dbReference type="RefSeq" id="WP_121668672.1">
    <property type="nucleotide sequence ID" value="NZ_CP033019.1"/>
</dbReference>
<organism evidence="3 4">
    <name type="scientific">Janthinobacterium agaricidamnosum</name>
    <dbReference type="NCBI Taxonomy" id="55508"/>
    <lineage>
        <taxon>Bacteria</taxon>
        <taxon>Pseudomonadati</taxon>
        <taxon>Pseudomonadota</taxon>
        <taxon>Betaproteobacteria</taxon>
        <taxon>Burkholderiales</taxon>
        <taxon>Oxalobacteraceae</taxon>
        <taxon>Janthinobacterium</taxon>
    </lineage>
</organism>
<dbReference type="Proteomes" id="UP000279594">
    <property type="component" value="Chromosome"/>
</dbReference>
<feature type="signal peptide" evidence="1">
    <location>
        <begin position="1"/>
        <end position="22"/>
    </location>
</feature>
<name>A0A3G2E6P6_9BURK</name>
<dbReference type="InterPro" id="IPR037401">
    <property type="entry name" value="SnoaL-like"/>
</dbReference>
<dbReference type="Pfam" id="PF13474">
    <property type="entry name" value="SnoaL_3"/>
    <property type="match status" value="1"/>
</dbReference>
<keyword evidence="1" id="KW-0732">Signal</keyword>
<gene>
    <name evidence="3" type="ORF">D9M09_04435</name>
</gene>
<evidence type="ECO:0000256" key="1">
    <source>
        <dbReference type="SAM" id="SignalP"/>
    </source>
</evidence>
<evidence type="ECO:0000313" key="4">
    <source>
        <dbReference type="Proteomes" id="UP000279594"/>
    </source>
</evidence>
<dbReference type="EMBL" id="CP033019">
    <property type="protein sequence ID" value="AYM75126.1"/>
    <property type="molecule type" value="Genomic_DNA"/>
</dbReference>
<evidence type="ECO:0000259" key="2">
    <source>
        <dbReference type="Pfam" id="PF13474"/>
    </source>
</evidence>
<reference evidence="3 4" key="1">
    <citation type="submission" date="2018-10" db="EMBL/GenBank/DDBJ databases">
        <title>Effects of UV and annual dynamics of microbial communities in freshwater RAS systems.</title>
        <authorList>
            <person name="Bekkelund A.K."/>
            <person name="Hansen B.R."/>
            <person name="Stokken H."/>
            <person name="Eriksen B.F."/>
            <person name="Kashulin N.A."/>
        </authorList>
    </citation>
    <scope>NUCLEOTIDE SEQUENCE [LARGE SCALE GENOMIC DNA]</scope>
    <source>
        <strain evidence="3 4">BHSEK</strain>
    </source>
</reference>
<dbReference type="AlphaFoldDB" id="A0A3G2E6P6"/>